<name>A0A7J9N846_GOSSC</name>
<dbReference type="Proteomes" id="UP000593576">
    <property type="component" value="Unassembled WGS sequence"/>
</dbReference>
<accession>A0A7J9N846</accession>
<dbReference type="Pfam" id="PF14111">
    <property type="entry name" value="DUF4283"/>
    <property type="match status" value="1"/>
</dbReference>
<gene>
    <name evidence="2" type="ORF">Goshw_005468</name>
</gene>
<dbReference type="InterPro" id="IPR025558">
    <property type="entry name" value="DUF4283"/>
</dbReference>
<keyword evidence="3" id="KW-1185">Reference proteome</keyword>
<dbReference type="OrthoDB" id="990365at2759"/>
<feature type="domain" description="DUF4283" evidence="1">
    <location>
        <begin position="7"/>
        <end position="67"/>
    </location>
</feature>
<proteinExistence type="predicted"/>
<sequence>MVVPSSKPTLICSVWIGKIYNPDGFRAHMKSIWKTRKKFEIQVAGQNLFLIIFELEEDLELILEGRP</sequence>
<organism evidence="2 3">
    <name type="scientific">Gossypium schwendimanii</name>
    <name type="common">Cotton</name>
    <dbReference type="NCBI Taxonomy" id="34291"/>
    <lineage>
        <taxon>Eukaryota</taxon>
        <taxon>Viridiplantae</taxon>
        <taxon>Streptophyta</taxon>
        <taxon>Embryophyta</taxon>
        <taxon>Tracheophyta</taxon>
        <taxon>Spermatophyta</taxon>
        <taxon>Magnoliopsida</taxon>
        <taxon>eudicotyledons</taxon>
        <taxon>Gunneridae</taxon>
        <taxon>Pentapetalae</taxon>
        <taxon>rosids</taxon>
        <taxon>malvids</taxon>
        <taxon>Malvales</taxon>
        <taxon>Malvaceae</taxon>
        <taxon>Malvoideae</taxon>
        <taxon>Gossypium</taxon>
    </lineage>
</organism>
<evidence type="ECO:0000259" key="1">
    <source>
        <dbReference type="Pfam" id="PF14111"/>
    </source>
</evidence>
<comment type="caution">
    <text evidence="2">The sequence shown here is derived from an EMBL/GenBank/DDBJ whole genome shotgun (WGS) entry which is preliminary data.</text>
</comment>
<reference evidence="2 3" key="1">
    <citation type="journal article" date="2019" name="Genome Biol. Evol.">
        <title>Insights into the evolution of the New World diploid cottons (Gossypium, subgenus Houzingenia) based on genome sequencing.</title>
        <authorList>
            <person name="Grover C.E."/>
            <person name="Arick M.A. 2nd"/>
            <person name="Thrash A."/>
            <person name="Conover J.L."/>
            <person name="Sanders W.S."/>
            <person name="Peterson D.G."/>
            <person name="Frelichowski J.E."/>
            <person name="Scheffler J.A."/>
            <person name="Scheffler B.E."/>
            <person name="Wendel J.F."/>
        </authorList>
    </citation>
    <scope>NUCLEOTIDE SEQUENCE [LARGE SCALE GENOMIC DNA]</scope>
    <source>
        <strain evidence="2">1</strain>
        <tissue evidence="2">Leaf</tissue>
    </source>
</reference>
<dbReference type="EMBL" id="JABFAF010275369">
    <property type="protein sequence ID" value="MBA0879485.1"/>
    <property type="molecule type" value="Genomic_DNA"/>
</dbReference>
<dbReference type="AlphaFoldDB" id="A0A7J9N846"/>
<evidence type="ECO:0000313" key="3">
    <source>
        <dbReference type="Proteomes" id="UP000593576"/>
    </source>
</evidence>
<evidence type="ECO:0000313" key="2">
    <source>
        <dbReference type="EMBL" id="MBA0879485.1"/>
    </source>
</evidence>
<protein>
    <recommendedName>
        <fullName evidence="1">DUF4283 domain-containing protein</fullName>
    </recommendedName>
</protein>